<feature type="transmembrane region" description="Helical" evidence="7">
    <location>
        <begin position="154"/>
        <end position="176"/>
    </location>
</feature>
<dbReference type="GO" id="GO:0055085">
    <property type="term" value="P:transmembrane transport"/>
    <property type="evidence" value="ECO:0007669"/>
    <property type="project" value="InterPro"/>
</dbReference>
<dbReference type="SUPFAM" id="SSF161098">
    <property type="entry name" value="MetI-like"/>
    <property type="match status" value="1"/>
</dbReference>
<evidence type="ECO:0000256" key="1">
    <source>
        <dbReference type="ARBA" id="ARBA00004651"/>
    </source>
</evidence>
<proteinExistence type="inferred from homology"/>
<evidence type="ECO:0000313" key="9">
    <source>
        <dbReference type="EMBL" id="ANY69346.1"/>
    </source>
</evidence>
<protein>
    <submittedName>
        <fullName evidence="9">Sugar ABC transporter permease</fullName>
    </submittedName>
</protein>
<evidence type="ECO:0000256" key="2">
    <source>
        <dbReference type="ARBA" id="ARBA00022448"/>
    </source>
</evidence>
<feature type="transmembrane region" description="Helical" evidence="7">
    <location>
        <begin position="122"/>
        <end position="142"/>
    </location>
</feature>
<keyword evidence="5 7" id="KW-1133">Transmembrane helix</keyword>
<dbReference type="Gene3D" id="1.10.3720.10">
    <property type="entry name" value="MetI-like"/>
    <property type="match status" value="1"/>
</dbReference>
<dbReference type="GO" id="GO:0005886">
    <property type="term" value="C:plasma membrane"/>
    <property type="evidence" value="ECO:0007669"/>
    <property type="project" value="UniProtKB-SubCell"/>
</dbReference>
<evidence type="ECO:0000256" key="6">
    <source>
        <dbReference type="ARBA" id="ARBA00023136"/>
    </source>
</evidence>
<keyword evidence="4 7" id="KW-0812">Transmembrane</keyword>
<dbReference type="CDD" id="cd06261">
    <property type="entry name" value="TM_PBP2"/>
    <property type="match status" value="1"/>
</dbReference>
<organism evidence="9">
    <name type="scientific">Paenibacillus sp. BIHB 4019</name>
    <dbReference type="NCBI Taxonomy" id="1870819"/>
    <lineage>
        <taxon>Bacteria</taxon>
        <taxon>Bacillati</taxon>
        <taxon>Bacillota</taxon>
        <taxon>Bacilli</taxon>
        <taxon>Bacillales</taxon>
        <taxon>Paenibacillaceae</taxon>
        <taxon>Paenibacillus</taxon>
    </lineage>
</organism>
<feature type="transmembrane region" description="Helical" evidence="7">
    <location>
        <begin position="21"/>
        <end position="43"/>
    </location>
</feature>
<dbReference type="InterPro" id="IPR000515">
    <property type="entry name" value="MetI-like"/>
</dbReference>
<evidence type="ECO:0000256" key="3">
    <source>
        <dbReference type="ARBA" id="ARBA00022475"/>
    </source>
</evidence>
<keyword evidence="2 7" id="KW-0813">Transport</keyword>
<evidence type="ECO:0000256" key="5">
    <source>
        <dbReference type="ARBA" id="ARBA00022989"/>
    </source>
</evidence>
<gene>
    <name evidence="9" type="ORF">BBD42_24810</name>
</gene>
<comment type="subcellular location">
    <subcellularLocation>
        <location evidence="1 7">Cell membrane</location>
        <topology evidence="1 7">Multi-pass membrane protein</topology>
    </subcellularLocation>
</comment>
<dbReference type="PANTHER" id="PTHR43744:SF12">
    <property type="entry name" value="ABC TRANSPORTER PERMEASE PROTEIN MG189-RELATED"/>
    <property type="match status" value="1"/>
</dbReference>
<sequence length="294" mass="32260">MSTKHLPLTRQRVVSSRFKKSFGFILLGAFLLLMALLMVYPIVMAVLGSLKTNAEINLGGGLLPKSLQWSNYKDAWEGANFSRFTWNSLLISVTTTIGTLLVASFAGYAVDRFRFPGKRLYVLLQSATLFISIGAVVLRPQFDLMMAIGLNKSLLAIILILVAGHAQTFFILIGFFRSIPKDLDEAALIDGCGYFRVFFRIILPLLSPGIGVAGLFVFRAAWNEYIMPLVFTMSTPSLQPLTVGLANLRYGFAGAAQQTNLMMAGACLSILPILIVYIFTNRSFMQMSAGSVKG</sequence>
<dbReference type="PANTHER" id="PTHR43744">
    <property type="entry name" value="ABC TRANSPORTER PERMEASE PROTEIN MG189-RELATED-RELATED"/>
    <property type="match status" value="1"/>
</dbReference>
<comment type="similarity">
    <text evidence="7">Belongs to the binding-protein-dependent transport system permease family.</text>
</comment>
<accession>A0A1B2DNQ1</accession>
<dbReference type="EMBL" id="CP016808">
    <property type="protein sequence ID" value="ANY69346.1"/>
    <property type="molecule type" value="Genomic_DNA"/>
</dbReference>
<dbReference type="AlphaFoldDB" id="A0A1B2DNQ1"/>
<dbReference type="InterPro" id="IPR035906">
    <property type="entry name" value="MetI-like_sf"/>
</dbReference>
<dbReference type="PROSITE" id="PS50928">
    <property type="entry name" value="ABC_TM1"/>
    <property type="match status" value="1"/>
</dbReference>
<evidence type="ECO:0000259" key="8">
    <source>
        <dbReference type="PROSITE" id="PS50928"/>
    </source>
</evidence>
<name>A0A1B2DNQ1_9BACL</name>
<keyword evidence="3" id="KW-1003">Cell membrane</keyword>
<evidence type="ECO:0000256" key="7">
    <source>
        <dbReference type="RuleBase" id="RU363032"/>
    </source>
</evidence>
<feature type="transmembrane region" description="Helical" evidence="7">
    <location>
        <begin position="260"/>
        <end position="279"/>
    </location>
</feature>
<evidence type="ECO:0000256" key="4">
    <source>
        <dbReference type="ARBA" id="ARBA00022692"/>
    </source>
</evidence>
<feature type="transmembrane region" description="Helical" evidence="7">
    <location>
        <begin position="197"/>
        <end position="219"/>
    </location>
</feature>
<dbReference type="Pfam" id="PF00528">
    <property type="entry name" value="BPD_transp_1"/>
    <property type="match status" value="1"/>
</dbReference>
<feature type="domain" description="ABC transmembrane type-1" evidence="8">
    <location>
        <begin position="85"/>
        <end position="280"/>
    </location>
</feature>
<feature type="transmembrane region" description="Helical" evidence="7">
    <location>
        <begin position="89"/>
        <end position="110"/>
    </location>
</feature>
<keyword evidence="6 7" id="KW-0472">Membrane</keyword>
<reference evidence="9" key="1">
    <citation type="submission" date="2016-08" db="EMBL/GenBank/DDBJ databases">
        <title>Complete Genome Seqeunce of Paenibacillus sp. BIHB 4019 from tea rhizoplane.</title>
        <authorList>
            <person name="Thakur R."/>
            <person name="Swarnkar M.K."/>
            <person name="Gulati A."/>
        </authorList>
    </citation>
    <scope>NUCLEOTIDE SEQUENCE [LARGE SCALE GENOMIC DNA]</scope>
    <source>
        <strain evidence="9">BIHB4019</strain>
    </source>
</reference>